<dbReference type="GO" id="GO:0006310">
    <property type="term" value="P:DNA recombination"/>
    <property type="evidence" value="ECO:0007669"/>
    <property type="project" value="UniProtKB-KW"/>
</dbReference>
<evidence type="ECO:0000256" key="8">
    <source>
        <dbReference type="SAM" id="Phobius"/>
    </source>
</evidence>
<dbReference type="InterPro" id="IPR003798">
    <property type="entry name" value="DNA_recombination_RmuC"/>
</dbReference>
<comment type="similarity">
    <text evidence="2">Belongs to the RmuC family.</text>
</comment>
<proteinExistence type="inferred from homology"/>
<reference evidence="9 10" key="1">
    <citation type="submission" date="2015-03" db="EMBL/GenBank/DDBJ databases">
        <title>Genome sequence of Kiloniella sp. P1-1, isolated from the gut microflora of Pacific white shrimp, Penaeus vannamei.</title>
        <authorList>
            <person name="Shao Z."/>
            <person name="Wang L."/>
            <person name="Li X."/>
        </authorList>
    </citation>
    <scope>NUCLEOTIDE SEQUENCE [LARGE SCALE GENOMIC DNA]</scope>
    <source>
        <strain evidence="9 10">P1-1</strain>
    </source>
</reference>
<dbReference type="RefSeq" id="WP_046504065.1">
    <property type="nucleotide sequence ID" value="NZ_LANI01000003.1"/>
</dbReference>
<dbReference type="Proteomes" id="UP000034491">
    <property type="component" value="Unassembled WGS sequence"/>
</dbReference>
<gene>
    <name evidence="9" type="ORF">WH95_05500</name>
</gene>
<organism evidence="9 10">
    <name type="scientific">Kiloniella litopenaei</name>
    <dbReference type="NCBI Taxonomy" id="1549748"/>
    <lineage>
        <taxon>Bacteria</taxon>
        <taxon>Pseudomonadati</taxon>
        <taxon>Pseudomonadota</taxon>
        <taxon>Alphaproteobacteria</taxon>
        <taxon>Rhodospirillales</taxon>
        <taxon>Kiloniellaceae</taxon>
        <taxon>Kiloniella</taxon>
    </lineage>
</organism>
<dbReference type="PANTHER" id="PTHR30563:SF0">
    <property type="entry name" value="DNA RECOMBINATION PROTEIN RMUC"/>
    <property type="match status" value="1"/>
</dbReference>
<protein>
    <recommendedName>
        <fullName evidence="3">DNA recombination protein RmuC homolog</fullName>
    </recommendedName>
</protein>
<dbReference type="STRING" id="1549748.WH95_05500"/>
<dbReference type="PANTHER" id="PTHR30563">
    <property type="entry name" value="DNA RECOMBINATION PROTEIN RMUC"/>
    <property type="match status" value="1"/>
</dbReference>
<sequence length="502" mass="57098">MDLTVLLTGGTAGFGIALIIGLILNLKTRSQASELKALNQSLTDRKLELSQELEKQQVEYLKLRTEREELHEAYSDATTRAATEEQKASRIPELNDQIKSLEQDNLNLRNLMARLEAEKAEMRTTLSKEREAQTEKLQILDEARIKLTEQFENLANRILDEKSQKFTEQNKKGLETLLNPLKENIQGFQKRVEETYDKESKERFSLHKEVQRLADLNKQVSEDTNNLTKALKGQSQTQGAWGEMILEMVLEKSGLSKGREYDVQQSMNTEEGKRYRPDVIVHLPNGKDIVIDSKVSLTAYERFHSAEDEDQKNIALSEHVTSIQNHVKDLSQKSYHDLETIRSLDYVLLFMPIEGAFSAAVQRQPDLVGQALEKNVVIVTPSTLLLALRTVENIWRYEDQNQNAQKIAERAGKLYDKFVGFAEDLNKVGDFLTKAQHSHDEAFKKLSNGRGNIVKQVDQLQKMGAKTSKTLPGSLTEFLESDDAGDTQQEEQTLLSDDFSDR</sequence>
<evidence type="ECO:0000256" key="7">
    <source>
        <dbReference type="SAM" id="MobiDB-lite"/>
    </source>
</evidence>
<evidence type="ECO:0000313" key="10">
    <source>
        <dbReference type="Proteomes" id="UP000034491"/>
    </source>
</evidence>
<dbReference type="EMBL" id="LANI01000003">
    <property type="protein sequence ID" value="KKJ77879.1"/>
    <property type="molecule type" value="Genomic_DNA"/>
</dbReference>
<evidence type="ECO:0000256" key="1">
    <source>
        <dbReference type="ARBA" id="ARBA00003416"/>
    </source>
</evidence>
<keyword evidence="4 6" id="KW-0175">Coiled coil</keyword>
<keyword evidence="5" id="KW-0233">DNA recombination</keyword>
<dbReference type="OrthoDB" id="370725at2"/>
<feature type="compositionally biased region" description="Acidic residues" evidence="7">
    <location>
        <begin position="479"/>
        <end position="489"/>
    </location>
</feature>
<keyword evidence="8" id="KW-1133">Transmembrane helix</keyword>
<dbReference type="AlphaFoldDB" id="A0A0M2RBT0"/>
<evidence type="ECO:0000313" key="9">
    <source>
        <dbReference type="EMBL" id="KKJ77879.1"/>
    </source>
</evidence>
<accession>A0A0M2RBT0</accession>
<feature type="coiled-coil region" evidence="6">
    <location>
        <begin position="32"/>
        <end position="157"/>
    </location>
</feature>
<feature type="transmembrane region" description="Helical" evidence="8">
    <location>
        <begin position="6"/>
        <end position="26"/>
    </location>
</feature>
<evidence type="ECO:0000256" key="5">
    <source>
        <dbReference type="ARBA" id="ARBA00023172"/>
    </source>
</evidence>
<feature type="region of interest" description="Disordered" evidence="7">
    <location>
        <begin position="471"/>
        <end position="502"/>
    </location>
</feature>
<name>A0A0M2RBT0_9PROT</name>
<dbReference type="PATRIC" id="fig|1549748.8.peg.2589"/>
<comment type="caution">
    <text evidence="9">The sequence shown here is derived from an EMBL/GenBank/DDBJ whole genome shotgun (WGS) entry which is preliminary data.</text>
</comment>
<keyword evidence="8" id="KW-0812">Transmembrane</keyword>
<evidence type="ECO:0000256" key="4">
    <source>
        <dbReference type="ARBA" id="ARBA00023054"/>
    </source>
</evidence>
<evidence type="ECO:0000256" key="3">
    <source>
        <dbReference type="ARBA" id="ARBA00021840"/>
    </source>
</evidence>
<dbReference type="Pfam" id="PF02646">
    <property type="entry name" value="RmuC"/>
    <property type="match status" value="1"/>
</dbReference>
<evidence type="ECO:0000256" key="6">
    <source>
        <dbReference type="SAM" id="Coils"/>
    </source>
</evidence>
<comment type="function">
    <text evidence="1">Involved in DNA recombination.</text>
</comment>
<keyword evidence="8" id="KW-0472">Membrane</keyword>
<keyword evidence="10" id="KW-1185">Reference proteome</keyword>
<evidence type="ECO:0000256" key="2">
    <source>
        <dbReference type="ARBA" id="ARBA00009840"/>
    </source>
</evidence>